<evidence type="ECO:0000256" key="1">
    <source>
        <dbReference type="SAM" id="MobiDB-lite"/>
    </source>
</evidence>
<name>A0A0J1BCW8_RHOIS</name>
<dbReference type="AlphaFoldDB" id="A0A0J1BCW8"/>
<evidence type="ECO:0000313" key="2">
    <source>
        <dbReference type="EMBL" id="KLU04442.1"/>
    </source>
</evidence>
<organism evidence="2 3">
    <name type="scientific">Rhodopirellula islandica</name>
    <dbReference type="NCBI Taxonomy" id="595434"/>
    <lineage>
        <taxon>Bacteria</taxon>
        <taxon>Pseudomonadati</taxon>
        <taxon>Planctomycetota</taxon>
        <taxon>Planctomycetia</taxon>
        <taxon>Pirellulales</taxon>
        <taxon>Pirellulaceae</taxon>
        <taxon>Rhodopirellula</taxon>
    </lineage>
</organism>
<sequence length="52" mass="5910">MVLLTIRFKASQLPRSSEVFSCSHRDRRIGLTPASPTSRPHPRYNQPFGANQ</sequence>
<dbReference type="EMBL" id="LECT01000028">
    <property type="protein sequence ID" value="KLU04442.1"/>
    <property type="molecule type" value="Genomic_DNA"/>
</dbReference>
<dbReference type="PATRIC" id="fig|595434.4.peg.3329"/>
<feature type="region of interest" description="Disordered" evidence="1">
    <location>
        <begin position="27"/>
        <end position="52"/>
    </location>
</feature>
<comment type="caution">
    <text evidence="2">The sequence shown here is derived from an EMBL/GenBank/DDBJ whole genome shotgun (WGS) entry which is preliminary data.</text>
</comment>
<proteinExistence type="predicted"/>
<dbReference type="Proteomes" id="UP000036367">
    <property type="component" value="Unassembled WGS sequence"/>
</dbReference>
<gene>
    <name evidence="2" type="ORF">RISK_003496</name>
</gene>
<protein>
    <submittedName>
        <fullName evidence="2">Uncharacterized protein</fullName>
    </submittedName>
</protein>
<dbReference type="STRING" id="595434.RISK_003496"/>
<keyword evidence="3" id="KW-1185">Reference proteome</keyword>
<accession>A0A0J1BCW8</accession>
<reference evidence="2" key="1">
    <citation type="submission" date="2015-05" db="EMBL/GenBank/DDBJ databases">
        <title>Permanent draft genome of Rhodopirellula islandicus K833.</title>
        <authorList>
            <person name="Kizina J."/>
            <person name="Richter M."/>
            <person name="Glockner F.O."/>
            <person name="Harder J."/>
        </authorList>
    </citation>
    <scope>NUCLEOTIDE SEQUENCE [LARGE SCALE GENOMIC DNA]</scope>
    <source>
        <strain evidence="2">K833</strain>
    </source>
</reference>
<evidence type="ECO:0000313" key="3">
    <source>
        <dbReference type="Proteomes" id="UP000036367"/>
    </source>
</evidence>